<dbReference type="EMBL" id="CP013421">
    <property type="protein sequence ID" value="AOJ77254.1"/>
    <property type="molecule type" value="Genomic_DNA"/>
</dbReference>
<evidence type="ECO:0000313" key="2">
    <source>
        <dbReference type="EMBL" id="AOJ77254.1"/>
    </source>
</evidence>
<accession>A0A1B4LJD7</accession>
<organism evidence="2 3">
    <name type="scientific">Burkholderia ubonensis</name>
    <dbReference type="NCBI Taxonomy" id="101571"/>
    <lineage>
        <taxon>Bacteria</taxon>
        <taxon>Pseudomonadati</taxon>
        <taxon>Pseudomonadota</taxon>
        <taxon>Betaproteobacteria</taxon>
        <taxon>Burkholderiales</taxon>
        <taxon>Burkholderiaceae</taxon>
        <taxon>Burkholderia</taxon>
        <taxon>Burkholderia cepacia complex</taxon>
    </lineage>
</organism>
<reference evidence="2 3" key="1">
    <citation type="submission" date="2015-12" db="EMBL/GenBank/DDBJ databases">
        <title>Diversity of Burkholderia near neighbor genomes.</title>
        <authorList>
            <person name="Sahl J."/>
            <person name="Wagner D."/>
            <person name="Keim P."/>
        </authorList>
    </citation>
    <scope>NUCLEOTIDE SEQUENCE [LARGE SCALE GENOMIC DNA]</scope>
    <source>
        <strain evidence="2 3">MSMB0783</strain>
    </source>
</reference>
<feature type="domain" description="(S)-ureidoglycine aminohydrolase cupin" evidence="1">
    <location>
        <begin position="169"/>
        <end position="235"/>
    </location>
</feature>
<evidence type="ECO:0000259" key="1">
    <source>
        <dbReference type="Pfam" id="PF05899"/>
    </source>
</evidence>
<evidence type="ECO:0000313" key="3">
    <source>
        <dbReference type="Proteomes" id="UP000243680"/>
    </source>
</evidence>
<dbReference type="InterPro" id="IPR008579">
    <property type="entry name" value="UGlyAH_Cupin_dom"/>
</dbReference>
<dbReference type="PANTHER" id="PTHR40943">
    <property type="entry name" value="CYTOPLASMIC PROTEIN-RELATED"/>
    <property type="match status" value="1"/>
</dbReference>
<dbReference type="InterPro" id="IPR011051">
    <property type="entry name" value="RmlC_Cupin_sf"/>
</dbReference>
<proteinExistence type="predicted"/>
<name>A0A1B4LJD7_9BURK</name>
<dbReference type="RefSeq" id="WP_069239763.1">
    <property type="nucleotide sequence ID" value="NZ_CP013421.1"/>
</dbReference>
<dbReference type="PANTHER" id="PTHR40943:SF1">
    <property type="entry name" value="CYTOPLASMIC PROTEIN"/>
    <property type="match status" value="1"/>
</dbReference>
<dbReference type="AlphaFoldDB" id="A0A1B4LJD7"/>
<gene>
    <name evidence="2" type="ORF">WJ35_19870</name>
</gene>
<sequence>MTAAFVLHRADGTADTTNTTAFRTQAFGERDPFARHREIAWEGPDSMAAGRIRFIGELDVPSYPHIETIVVVEGALTLDAAGGARLVLGPGQGAVIGAGTALRIGAASPVRLVFCAAACAQPTKRGLFPLRADADFKPSASLPAEVLLGSAPQCRSDNVFIDDGAGYCAGTWDSTPYHRIVRPHRVNEFMFLLAGSVRFAAPDGSVLSLGAGDALFVPRGASIGWESRERVAKFYVVQNVRVSTERD</sequence>
<dbReference type="SUPFAM" id="SSF51182">
    <property type="entry name" value="RmlC-like cupins"/>
    <property type="match status" value="1"/>
</dbReference>
<dbReference type="InterPro" id="IPR014710">
    <property type="entry name" value="RmlC-like_jellyroll"/>
</dbReference>
<dbReference type="Proteomes" id="UP000243680">
    <property type="component" value="Chromosome 3"/>
</dbReference>
<dbReference type="Pfam" id="PF05899">
    <property type="entry name" value="Cupin_3"/>
    <property type="match status" value="1"/>
</dbReference>
<protein>
    <recommendedName>
        <fullName evidence="1">(S)-ureidoglycine aminohydrolase cupin domain-containing protein</fullName>
    </recommendedName>
</protein>
<dbReference type="Gene3D" id="2.60.120.10">
    <property type="entry name" value="Jelly Rolls"/>
    <property type="match status" value="2"/>
</dbReference>